<name>A0A2P2PGZ1_RHIMU</name>
<dbReference type="AlphaFoldDB" id="A0A2P2PGZ1"/>
<evidence type="ECO:0000313" key="1">
    <source>
        <dbReference type="EMBL" id="MBX53921.1"/>
    </source>
</evidence>
<sequence length="26" mass="3142">MFLFCFCSIFWFGFLYILSTTLLSKI</sequence>
<protein>
    <submittedName>
        <fullName evidence="1">Uncharacterized protein</fullName>
    </submittedName>
</protein>
<proteinExistence type="predicted"/>
<reference evidence="1" key="1">
    <citation type="submission" date="2018-02" db="EMBL/GenBank/DDBJ databases">
        <title>Rhizophora mucronata_Transcriptome.</title>
        <authorList>
            <person name="Meera S.P."/>
            <person name="Sreeshan A."/>
            <person name="Augustine A."/>
        </authorList>
    </citation>
    <scope>NUCLEOTIDE SEQUENCE</scope>
    <source>
        <tissue evidence="1">Leaf</tissue>
    </source>
</reference>
<dbReference type="EMBL" id="GGEC01073437">
    <property type="protein sequence ID" value="MBX53921.1"/>
    <property type="molecule type" value="Transcribed_RNA"/>
</dbReference>
<accession>A0A2P2PGZ1</accession>
<organism evidence="1">
    <name type="scientific">Rhizophora mucronata</name>
    <name type="common">Asiatic mangrove</name>
    <dbReference type="NCBI Taxonomy" id="61149"/>
    <lineage>
        <taxon>Eukaryota</taxon>
        <taxon>Viridiplantae</taxon>
        <taxon>Streptophyta</taxon>
        <taxon>Embryophyta</taxon>
        <taxon>Tracheophyta</taxon>
        <taxon>Spermatophyta</taxon>
        <taxon>Magnoliopsida</taxon>
        <taxon>eudicotyledons</taxon>
        <taxon>Gunneridae</taxon>
        <taxon>Pentapetalae</taxon>
        <taxon>rosids</taxon>
        <taxon>fabids</taxon>
        <taxon>Malpighiales</taxon>
        <taxon>Rhizophoraceae</taxon>
        <taxon>Rhizophora</taxon>
    </lineage>
</organism>